<proteinExistence type="predicted"/>
<name>A0AAD7D7P1_MYCRO</name>
<dbReference type="Proteomes" id="UP001221757">
    <property type="component" value="Unassembled WGS sequence"/>
</dbReference>
<reference evidence="1" key="1">
    <citation type="submission" date="2023-03" db="EMBL/GenBank/DDBJ databases">
        <title>Massive genome expansion in bonnet fungi (Mycena s.s.) driven by repeated elements and novel gene families across ecological guilds.</title>
        <authorList>
            <consortium name="Lawrence Berkeley National Laboratory"/>
            <person name="Harder C.B."/>
            <person name="Miyauchi S."/>
            <person name="Viragh M."/>
            <person name="Kuo A."/>
            <person name="Thoen E."/>
            <person name="Andreopoulos B."/>
            <person name="Lu D."/>
            <person name="Skrede I."/>
            <person name="Drula E."/>
            <person name="Henrissat B."/>
            <person name="Morin E."/>
            <person name="Kohler A."/>
            <person name="Barry K."/>
            <person name="LaButti K."/>
            <person name="Morin E."/>
            <person name="Salamov A."/>
            <person name="Lipzen A."/>
            <person name="Mereny Z."/>
            <person name="Hegedus B."/>
            <person name="Baldrian P."/>
            <person name="Stursova M."/>
            <person name="Weitz H."/>
            <person name="Taylor A."/>
            <person name="Grigoriev I.V."/>
            <person name="Nagy L.G."/>
            <person name="Martin F."/>
            <person name="Kauserud H."/>
        </authorList>
    </citation>
    <scope>NUCLEOTIDE SEQUENCE</scope>
    <source>
        <strain evidence="1">CBHHK067</strain>
    </source>
</reference>
<protein>
    <submittedName>
        <fullName evidence="1">Uncharacterized protein</fullName>
    </submittedName>
</protein>
<evidence type="ECO:0000313" key="1">
    <source>
        <dbReference type="EMBL" id="KAJ7683373.1"/>
    </source>
</evidence>
<accession>A0AAD7D7P1</accession>
<organism evidence="1 2">
    <name type="scientific">Mycena rosella</name>
    <name type="common">Pink bonnet</name>
    <name type="synonym">Agaricus rosellus</name>
    <dbReference type="NCBI Taxonomy" id="1033263"/>
    <lineage>
        <taxon>Eukaryota</taxon>
        <taxon>Fungi</taxon>
        <taxon>Dikarya</taxon>
        <taxon>Basidiomycota</taxon>
        <taxon>Agaricomycotina</taxon>
        <taxon>Agaricomycetes</taxon>
        <taxon>Agaricomycetidae</taxon>
        <taxon>Agaricales</taxon>
        <taxon>Marasmiineae</taxon>
        <taxon>Mycenaceae</taxon>
        <taxon>Mycena</taxon>
    </lineage>
</organism>
<keyword evidence="2" id="KW-1185">Reference proteome</keyword>
<evidence type="ECO:0000313" key="2">
    <source>
        <dbReference type="Proteomes" id="UP001221757"/>
    </source>
</evidence>
<gene>
    <name evidence="1" type="ORF">B0H17DRAFT_942010</name>
</gene>
<comment type="caution">
    <text evidence="1">The sequence shown here is derived from an EMBL/GenBank/DDBJ whole genome shotgun (WGS) entry which is preliminary data.</text>
</comment>
<dbReference type="EMBL" id="JARKIE010000109">
    <property type="protein sequence ID" value="KAJ7683373.1"/>
    <property type="molecule type" value="Genomic_DNA"/>
</dbReference>
<dbReference type="AlphaFoldDB" id="A0AAD7D7P1"/>
<sequence>MHGVVQHYKQLVWDPDAHFKIWFSDPTKFRGVLQTCGAIVSGSQILQFLDRTRYPDSDMDIFLRVGGIPVMAQWLRHQGYALNSVSPDYLEDQVTKL</sequence>